<name>A0A5N7BB48_9EURO</name>
<dbReference type="GO" id="GO:0030170">
    <property type="term" value="F:pyridoxal phosphate binding"/>
    <property type="evidence" value="ECO:0007669"/>
    <property type="project" value="InterPro"/>
</dbReference>
<dbReference type="InterPro" id="IPR015421">
    <property type="entry name" value="PyrdxlP-dep_Trfase_major"/>
</dbReference>
<dbReference type="AlphaFoldDB" id="A0A5N7BB48"/>
<keyword evidence="4" id="KW-0808">Transferase</keyword>
<dbReference type="SUPFAM" id="SSF53383">
    <property type="entry name" value="PLP-dependent transferases"/>
    <property type="match status" value="1"/>
</dbReference>
<dbReference type="InterPro" id="IPR015422">
    <property type="entry name" value="PyrdxlP-dep_Trfase_small"/>
</dbReference>
<reference evidence="4 5" key="1">
    <citation type="submission" date="2019-04" db="EMBL/GenBank/DDBJ databases">
        <title>Friends and foes A comparative genomics studyof 23 Aspergillus species from section Flavi.</title>
        <authorList>
            <consortium name="DOE Joint Genome Institute"/>
            <person name="Kjaerbolling I."/>
            <person name="Vesth T."/>
            <person name="Frisvad J.C."/>
            <person name="Nybo J.L."/>
            <person name="Theobald S."/>
            <person name="Kildgaard S."/>
            <person name="Isbrandt T."/>
            <person name="Kuo A."/>
            <person name="Sato A."/>
            <person name="Lyhne E.K."/>
            <person name="Kogle M.E."/>
            <person name="Wiebenga A."/>
            <person name="Kun R.S."/>
            <person name="Lubbers R.J."/>
            <person name="Makela M.R."/>
            <person name="Barry K."/>
            <person name="Chovatia M."/>
            <person name="Clum A."/>
            <person name="Daum C."/>
            <person name="Haridas S."/>
            <person name="He G."/>
            <person name="LaButti K."/>
            <person name="Lipzen A."/>
            <person name="Mondo S."/>
            <person name="Riley R."/>
            <person name="Salamov A."/>
            <person name="Simmons B.A."/>
            <person name="Magnuson J.K."/>
            <person name="Henrissat B."/>
            <person name="Mortensen U.H."/>
            <person name="Larsen T.O."/>
            <person name="Devries R.P."/>
            <person name="Grigoriev I.V."/>
            <person name="Machida M."/>
            <person name="Baker S.E."/>
            <person name="Andersen M.R."/>
        </authorList>
    </citation>
    <scope>NUCLEOTIDE SEQUENCE [LARGE SCALE GENOMIC DNA]</scope>
    <source>
        <strain evidence="4 5">IBT 29228</strain>
    </source>
</reference>
<sequence length="572" mass="63793">MGDPSMLSTRWAPPMAPRALPLGKGNIYPLGEPHAVSVSLPTWDSVVGLSRKEQWVMEKLEWSYPRFVIVKPVDQLTKAVLKRLEIDESATRCMMFSSKDAARKCIVSLKASPTYSEHLSVEIVRFCMPAESNLRKSPVHWANFSAVLLSPELWKDAMAFWRDSGAGLSSRHAEFCLEELGYLDSDSSNPKLRSPAPRKRSHRQIPPSLMRVQAAATSLDQLKVFIGELATSDQPNQPNVSMDDVFVYPNGMNAIYSLSESLSSLNANSTVAAYGWLYPETVEVLRHGPWSFLSYKYGTDAELDQLERLIQSGEQVHALFCELPSNILLSSVDLPKIRALADKYGMMVVCDDTVAGYVNLDALPYVDVMVTSLTKTFSGTSNVTGGSVVLNPRSRYHDAIQATLLANYENAYFPFDCSALRDNCQDIVWRVQKCCENTLPLVELLSSHPSIATVHHPTTSPTLANYQKVMRQNGSYGNVFSIVFHDPHAAEHFYNTLDVCKGSSFGANFTIVIPYVQLANYWNREKVPKYGVPQHILRVSVGLEDKNELLSTFQRALKGVEALKPKSHCKDE</sequence>
<dbReference type="OrthoDB" id="10047078at2759"/>
<protein>
    <submittedName>
        <fullName evidence="4">Pyridoxal phosphate-dependent transferase</fullName>
    </submittedName>
</protein>
<evidence type="ECO:0000256" key="1">
    <source>
        <dbReference type="ARBA" id="ARBA00001933"/>
    </source>
</evidence>
<dbReference type="Gene3D" id="3.90.1150.10">
    <property type="entry name" value="Aspartate Aminotransferase, domain 1"/>
    <property type="match status" value="1"/>
</dbReference>
<dbReference type="Pfam" id="PF01053">
    <property type="entry name" value="Cys_Met_Meta_PP"/>
    <property type="match status" value="1"/>
</dbReference>
<dbReference type="PANTHER" id="PTHR42699">
    <property type="match status" value="1"/>
</dbReference>
<accession>A0A5N7BB48</accession>
<dbReference type="GO" id="GO:0019346">
    <property type="term" value="P:transsulfuration"/>
    <property type="evidence" value="ECO:0007669"/>
    <property type="project" value="InterPro"/>
</dbReference>
<keyword evidence="5" id="KW-1185">Reference proteome</keyword>
<dbReference type="InterPro" id="IPR051750">
    <property type="entry name" value="Trans-sulfuration_enzymes"/>
</dbReference>
<dbReference type="InterPro" id="IPR000277">
    <property type="entry name" value="Cys/Met-Metab_PyrdxlP-dep_enz"/>
</dbReference>
<organism evidence="4 5">
    <name type="scientific">Aspergillus bertholletiae</name>
    <dbReference type="NCBI Taxonomy" id="1226010"/>
    <lineage>
        <taxon>Eukaryota</taxon>
        <taxon>Fungi</taxon>
        <taxon>Dikarya</taxon>
        <taxon>Ascomycota</taxon>
        <taxon>Pezizomycotina</taxon>
        <taxon>Eurotiomycetes</taxon>
        <taxon>Eurotiomycetidae</taxon>
        <taxon>Eurotiales</taxon>
        <taxon>Aspergillaceae</taxon>
        <taxon>Aspergillus</taxon>
        <taxon>Aspergillus subgen. Circumdati</taxon>
    </lineage>
</organism>
<keyword evidence="2 3" id="KW-0663">Pyridoxal phosphate</keyword>
<dbReference type="Gene3D" id="3.40.640.10">
    <property type="entry name" value="Type I PLP-dependent aspartate aminotransferase-like (Major domain)"/>
    <property type="match status" value="1"/>
</dbReference>
<evidence type="ECO:0000313" key="4">
    <source>
        <dbReference type="EMBL" id="KAE8378974.1"/>
    </source>
</evidence>
<proteinExistence type="inferred from homology"/>
<comment type="cofactor">
    <cofactor evidence="1 3">
        <name>pyridoxal 5'-phosphate</name>
        <dbReference type="ChEBI" id="CHEBI:597326"/>
    </cofactor>
</comment>
<comment type="similarity">
    <text evidence="3">Belongs to the trans-sulfuration enzymes family.</text>
</comment>
<dbReference type="Proteomes" id="UP000326198">
    <property type="component" value="Unassembled WGS sequence"/>
</dbReference>
<evidence type="ECO:0000313" key="5">
    <source>
        <dbReference type="Proteomes" id="UP000326198"/>
    </source>
</evidence>
<dbReference type="EMBL" id="ML736200">
    <property type="protein sequence ID" value="KAE8378974.1"/>
    <property type="molecule type" value="Genomic_DNA"/>
</dbReference>
<dbReference type="PANTHER" id="PTHR42699:SF1">
    <property type="entry name" value="CYSTATHIONINE GAMMA-SYNTHASE-RELATED"/>
    <property type="match status" value="1"/>
</dbReference>
<dbReference type="InterPro" id="IPR015424">
    <property type="entry name" value="PyrdxlP-dep_Trfase"/>
</dbReference>
<gene>
    <name evidence="4" type="ORF">BDV26DRAFT_303880</name>
</gene>
<dbReference type="GO" id="GO:0003962">
    <property type="term" value="F:cystathionine gamma-synthase activity"/>
    <property type="evidence" value="ECO:0007669"/>
    <property type="project" value="TreeGrafter"/>
</dbReference>
<evidence type="ECO:0000256" key="2">
    <source>
        <dbReference type="ARBA" id="ARBA00022898"/>
    </source>
</evidence>
<evidence type="ECO:0000256" key="3">
    <source>
        <dbReference type="RuleBase" id="RU362118"/>
    </source>
</evidence>